<protein>
    <submittedName>
        <fullName evidence="1">Uncharacterized protein</fullName>
    </submittedName>
</protein>
<dbReference type="EMBL" id="SZYD01000008">
    <property type="protein sequence ID" value="KAD5508082.1"/>
    <property type="molecule type" value="Genomic_DNA"/>
</dbReference>
<accession>A0A5N6NZL6</accession>
<evidence type="ECO:0000313" key="1">
    <source>
        <dbReference type="EMBL" id="KAD5508082.1"/>
    </source>
</evidence>
<reference evidence="1 2" key="1">
    <citation type="submission" date="2019-05" db="EMBL/GenBank/DDBJ databases">
        <title>Mikania micrantha, genome provides insights into the molecular mechanism of rapid growth.</title>
        <authorList>
            <person name="Liu B."/>
        </authorList>
    </citation>
    <scope>NUCLEOTIDE SEQUENCE [LARGE SCALE GENOMIC DNA]</scope>
    <source>
        <strain evidence="1">NLD-2019</strain>
        <tissue evidence="1">Leaf</tissue>
    </source>
</reference>
<name>A0A5N6NZL6_9ASTR</name>
<dbReference type="AlphaFoldDB" id="A0A5N6NZL6"/>
<keyword evidence="2" id="KW-1185">Reference proteome</keyword>
<comment type="caution">
    <text evidence="1">The sequence shown here is derived from an EMBL/GenBank/DDBJ whole genome shotgun (WGS) entry which is preliminary data.</text>
</comment>
<sequence length="77" mass="8210">MELMNMVCKVVFKGIDSEGVSGTKRPGKELVIEDNALKQGGAGVSYAGGYAPDTPPSAQELKLSVIRLKYAQTIRPV</sequence>
<dbReference type="Proteomes" id="UP000326396">
    <property type="component" value="Linkage Group LG16"/>
</dbReference>
<proteinExistence type="predicted"/>
<organism evidence="1 2">
    <name type="scientific">Mikania micrantha</name>
    <name type="common">bitter vine</name>
    <dbReference type="NCBI Taxonomy" id="192012"/>
    <lineage>
        <taxon>Eukaryota</taxon>
        <taxon>Viridiplantae</taxon>
        <taxon>Streptophyta</taxon>
        <taxon>Embryophyta</taxon>
        <taxon>Tracheophyta</taxon>
        <taxon>Spermatophyta</taxon>
        <taxon>Magnoliopsida</taxon>
        <taxon>eudicotyledons</taxon>
        <taxon>Gunneridae</taxon>
        <taxon>Pentapetalae</taxon>
        <taxon>asterids</taxon>
        <taxon>campanulids</taxon>
        <taxon>Asterales</taxon>
        <taxon>Asteraceae</taxon>
        <taxon>Asteroideae</taxon>
        <taxon>Heliantheae alliance</taxon>
        <taxon>Eupatorieae</taxon>
        <taxon>Mikania</taxon>
    </lineage>
</organism>
<gene>
    <name evidence="1" type="ORF">E3N88_15785</name>
</gene>
<evidence type="ECO:0000313" key="2">
    <source>
        <dbReference type="Proteomes" id="UP000326396"/>
    </source>
</evidence>